<dbReference type="EMBL" id="JSZA02000248">
    <property type="protein sequence ID" value="KHD08700.1"/>
    <property type="molecule type" value="Genomic_DNA"/>
</dbReference>
<name>A0A0A6PD46_9GAMM</name>
<comment type="caution">
    <text evidence="1">The sequence shown here is derived from an EMBL/GenBank/DDBJ whole genome shotgun (WGS) entry which is preliminary data.</text>
</comment>
<dbReference type="AlphaFoldDB" id="A0A0A6PD46"/>
<keyword evidence="2" id="KW-1185">Reference proteome</keyword>
<proteinExistence type="predicted"/>
<protein>
    <submittedName>
        <fullName evidence="1">Uncharacterized protein</fullName>
    </submittedName>
</protein>
<gene>
    <name evidence="1" type="ORF">PN36_31385</name>
</gene>
<accession>A0A0A6PD46</accession>
<sequence>MSDLHRRIIVGIFTACVCSGSFAATVVERNEMGKIQKIILDEHAARIDSSVSNYYTLLYLDKGKAYMVNTKEKRIVEMNIIGTPPKLPQNMPPWQARRDRPSQKAELVKKGNGPSIDGYPTINYQVKTNGQLCSENYFSKKAAQVPYLKAFIRAMSDMTNSRKIKGMPVHPCQKAHDDLAAESMSLGFPMKSVVKMDKRGGVRFEIISIKTDVDVSADTFTLPKRGYDVISEQQMIAEGQAKMRQWMEESKQRRGH</sequence>
<evidence type="ECO:0000313" key="2">
    <source>
        <dbReference type="Proteomes" id="UP000030428"/>
    </source>
</evidence>
<evidence type="ECO:0000313" key="1">
    <source>
        <dbReference type="EMBL" id="KHD08700.1"/>
    </source>
</evidence>
<dbReference type="Proteomes" id="UP000030428">
    <property type="component" value="Unassembled WGS sequence"/>
</dbReference>
<reference evidence="1 2" key="1">
    <citation type="journal article" date="2016" name="Front. Microbiol.">
        <title>Single-Cell (Meta-)Genomics of a Dimorphic Candidatus Thiomargarita nelsonii Reveals Genomic Plasticity.</title>
        <authorList>
            <person name="Flood B.E."/>
            <person name="Fliss P."/>
            <person name="Jones D.S."/>
            <person name="Dick G.J."/>
            <person name="Jain S."/>
            <person name="Kaster A.K."/>
            <person name="Winkel M."/>
            <person name="Mussmann M."/>
            <person name="Bailey J."/>
        </authorList>
    </citation>
    <scope>NUCLEOTIDE SEQUENCE [LARGE SCALE GENOMIC DNA]</scope>
    <source>
        <strain evidence="1">Hydrate Ridge</strain>
    </source>
</reference>
<organism evidence="1 2">
    <name type="scientific">Candidatus Thiomargarita nelsonii</name>
    <dbReference type="NCBI Taxonomy" id="1003181"/>
    <lineage>
        <taxon>Bacteria</taxon>
        <taxon>Pseudomonadati</taxon>
        <taxon>Pseudomonadota</taxon>
        <taxon>Gammaproteobacteria</taxon>
        <taxon>Thiotrichales</taxon>
        <taxon>Thiotrichaceae</taxon>
        <taxon>Thiomargarita</taxon>
    </lineage>
</organism>